<dbReference type="InterPro" id="IPR017560">
    <property type="entry name" value="Cyt_c_biogenesis_CcmI"/>
</dbReference>
<dbReference type="GO" id="GO:0017004">
    <property type="term" value="P:cytochrome complex assembly"/>
    <property type="evidence" value="ECO:0007669"/>
    <property type="project" value="UniProtKB-KW"/>
</dbReference>
<dbReference type="InterPro" id="IPR011990">
    <property type="entry name" value="TPR-like_helical_dom_sf"/>
</dbReference>
<keyword evidence="4" id="KW-1185">Reference proteome</keyword>
<evidence type="ECO:0000256" key="2">
    <source>
        <dbReference type="SAM" id="MobiDB-lite"/>
    </source>
</evidence>
<dbReference type="EMBL" id="FNYD01000003">
    <property type="protein sequence ID" value="SEI97436.1"/>
    <property type="molecule type" value="Genomic_DNA"/>
</dbReference>
<keyword evidence="1" id="KW-0201">Cytochrome c-type biogenesis</keyword>
<reference evidence="3 4" key="1">
    <citation type="submission" date="2016-10" db="EMBL/GenBank/DDBJ databases">
        <authorList>
            <person name="de Groot N.N."/>
        </authorList>
    </citation>
    <scope>NUCLEOTIDE SEQUENCE [LARGE SCALE GENOMIC DNA]</scope>
    <source>
        <strain evidence="3 4">DSM 29340</strain>
    </source>
</reference>
<dbReference type="Gene3D" id="1.25.40.10">
    <property type="entry name" value="Tetratricopeptide repeat domain"/>
    <property type="match status" value="1"/>
</dbReference>
<dbReference type="SUPFAM" id="SSF48452">
    <property type="entry name" value="TPR-like"/>
    <property type="match status" value="1"/>
</dbReference>
<dbReference type="AlphaFoldDB" id="A0A1H6V0M6"/>
<proteinExistence type="predicted"/>
<dbReference type="OrthoDB" id="9815847at2"/>
<accession>A0A1H6V0M6</accession>
<name>A0A1H6V0M6_9RHOB</name>
<evidence type="ECO:0000256" key="1">
    <source>
        <dbReference type="ARBA" id="ARBA00022748"/>
    </source>
</evidence>
<dbReference type="Proteomes" id="UP000199379">
    <property type="component" value="Unassembled WGS sequence"/>
</dbReference>
<feature type="compositionally biased region" description="Low complexity" evidence="2">
    <location>
        <begin position="315"/>
        <end position="333"/>
    </location>
</feature>
<evidence type="ECO:0000313" key="4">
    <source>
        <dbReference type="Proteomes" id="UP000199379"/>
    </source>
</evidence>
<organism evidence="3 4">
    <name type="scientific">Cribrihabitans marinus</name>
    <dbReference type="NCBI Taxonomy" id="1227549"/>
    <lineage>
        <taxon>Bacteria</taxon>
        <taxon>Pseudomonadati</taxon>
        <taxon>Pseudomonadota</taxon>
        <taxon>Alphaproteobacteria</taxon>
        <taxon>Rhodobacterales</taxon>
        <taxon>Paracoccaceae</taxon>
        <taxon>Cribrihabitans</taxon>
    </lineage>
</organism>
<sequence length="419" mass="44738">MVFWIVISGMALAVAAVLATALLRARGTAEPAAAYDLQVYREQLAAVDKDLARGVIAEADAERTRTEISRRILAADAQMQAGRCGGAQSRALSLGVALGLAAVLLGGGVWLYRDLGAPGYGDLPLSLRMEMAEERRADRPDQATAEARVPDAVPVEPEAQYAELIKRLRAAVAERPDDLRGQELLARHEANLGNFAAARAAKARVIEIKGDAATGHDYAELAEMKIAAAGGYVSPEAEADLRRALERDSRHEAALFYWARMHEQTGRPDLAFRIMDGLLRDVPPDSPLAQIIGRQIDELAMLAGVEYDRPPPGAPMTAGPAEGGPDAPGPSSADIAAASEMNNEERAEMIRGMVERLSDRLATEGGTPEEWARLIGALGVLGERDRAQAIYDESRTRFAAAPQALELLGDAARQAGITP</sequence>
<feature type="region of interest" description="Disordered" evidence="2">
    <location>
        <begin position="308"/>
        <end position="333"/>
    </location>
</feature>
<protein>
    <submittedName>
        <fullName evidence="3">Cytochrome c-type biogenesis protein CcmH</fullName>
    </submittedName>
</protein>
<dbReference type="RefSeq" id="WP_092363204.1">
    <property type="nucleotide sequence ID" value="NZ_BMGV01000003.1"/>
</dbReference>
<gene>
    <name evidence="3" type="ORF">SAMN05444007_10347</name>
</gene>
<evidence type="ECO:0000313" key="3">
    <source>
        <dbReference type="EMBL" id="SEI97436.1"/>
    </source>
</evidence>
<dbReference type="NCBIfam" id="TIGR03142">
    <property type="entry name" value="cytochro_ccmI"/>
    <property type="match status" value="1"/>
</dbReference>
<dbReference type="STRING" id="1227549.SAMN05444007_10347"/>